<evidence type="ECO:0000256" key="5">
    <source>
        <dbReference type="ARBA" id="ARBA00023136"/>
    </source>
</evidence>
<accession>A0ABP0UG63</accession>
<feature type="domain" description="RCK N-terminal" evidence="7">
    <location>
        <begin position="338"/>
        <end position="480"/>
    </location>
</feature>
<sequence length="885" mass="97154">MSQQSYLLSHQLSSPRNSLSGIKQLHGATLCCPLFSSSAPKSLRKSPPITNSFKLARLQQNKNYNKSKNKTGGVIWECSEEAGLQKNCTFGPLIKWPFSVGCSSSDGSQRLSAVEFQAGFSSESGAPEQATHPVSLLRTHQSYALLVGEEEAKKKTSSPYFSKRKWMKQLLLFMTCLYLGAISSCGFRLSFVPSAAHAATAEIVIKPRPTLTPTQKVTTDEKVIYALDYFFATEPGGKALILLAICAVLTAIGGVFYHWATNMEGPNLELPESTWVAWTFISDPGSHAGEMGFHRRFVAVPLSMGGMLFFALLISLTSDAVSARVDQLRKGSSTVLEENHTLIVGWTPKTIPLVKELTAANENRGRKRTIVVLGDHEKVEMDADLRQALPLSMRNGSKVVTRTGVPTNDDDLKRCSASYARSMIILSPPDLLPHEADAKIIQASLVLAYLPDLKADIVVELAELENVALLKQMLGTLMSSSSKQLPSSSLQASSPSVMTGPTLLPTAGERLQKMVPVATGDIVLRMMVERALKPGTAAVAGELLRFEGSEFRFKHWPELVGKTFGEIVYLFEDAIVCGMRTLKPTRNGSFTLINPPLDTVFQDGDRLLVISEDDGSYQPGKSNAPKHPIVGLSNIKKPKKPVIKMLICGWRHDLKDVLRLIDSGVAKGSEVTILSSINTNIRTKELRSGPPLQHLKVINQVGDPMSRHVLEQLPVESYEKTIILQDRAKEGKCHDTTTTAMFIHHIQAQRGMRDLSILAELPSIQDSPLHQVQKIWMNDTVQAEQLQASVLAHLAEDADVGAVLDEVMSEYGSSMLLHDIGEYAEPGEVLNFWELQARALQREEIVIAHKCAANGNNWSLNPPNKDQVLNWCEGDQVLVLTRPST</sequence>
<feature type="transmembrane region" description="Helical" evidence="6">
    <location>
        <begin position="170"/>
        <end position="191"/>
    </location>
</feature>
<evidence type="ECO:0000313" key="9">
    <source>
        <dbReference type="Proteomes" id="UP001497512"/>
    </source>
</evidence>
<keyword evidence="4 6" id="KW-1133">Transmembrane helix</keyword>
<evidence type="ECO:0000256" key="2">
    <source>
        <dbReference type="ARBA" id="ARBA00008577"/>
    </source>
</evidence>
<keyword evidence="3 6" id="KW-0812">Transmembrane</keyword>
<dbReference type="InterPro" id="IPR044849">
    <property type="entry name" value="CASTOR/POLLUX/SYM8-like"/>
</dbReference>
<feature type="transmembrane region" description="Helical" evidence="6">
    <location>
        <begin position="239"/>
        <end position="260"/>
    </location>
</feature>
<dbReference type="PANTHER" id="PTHR31563:SF15">
    <property type="entry name" value="ION CHANNEL DMI1-LIKE"/>
    <property type="match status" value="1"/>
</dbReference>
<evidence type="ECO:0000313" key="8">
    <source>
        <dbReference type="EMBL" id="CAK9220433.1"/>
    </source>
</evidence>
<dbReference type="PROSITE" id="PS51201">
    <property type="entry name" value="RCK_N"/>
    <property type="match status" value="1"/>
</dbReference>
<name>A0ABP0UG63_9BRYO</name>
<dbReference type="Pfam" id="PF22614">
    <property type="entry name" value="Slo-like_RCK"/>
    <property type="match status" value="1"/>
</dbReference>
<proteinExistence type="inferred from homology"/>
<comment type="subcellular location">
    <subcellularLocation>
        <location evidence="1">Membrane</location>
        <topology evidence="1">Multi-pass membrane protein</topology>
    </subcellularLocation>
</comment>
<dbReference type="Proteomes" id="UP001497512">
    <property type="component" value="Chromosome 3"/>
</dbReference>
<comment type="similarity">
    <text evidence="2">Belongs to the castor/pollux (TC 1.A.1.23) family.</text>
</comment>
<dbReference type="Pfam" id="PF06241">
    <property type="entry name" value="Castor_Poll_mid"/>
    <property type="match status" value="1"/>
</dbReference>
<dbReference type="EMBL" id="OZ019895">
    <property type="protein sequence ID" value="CAK9220433.1"/>
    <property type="molecule type" value="Genomic_DNA"/>
</dbReference>
<dbReference type="Gene3D" id="3.40.50.720">
    <property type="entry name" value="NAD(P)-binding Rossmann-like Domain"/>
    <property type="match status" value="1"/>
</dbReference>
<keyword evidence="9" id="KW-1185">Reference proteome</keyword>
<evidence type="ECO:0000259" key="7">
    <source>
        <dbReference type="PROSITE" id="PS51201"/>
    </source>
</evidence>
<organism evidence="8 9">
    <name type="scientific">Sphagnum troendelagicum</name>
    <dbReference type="NCBI Taxonomy" id="128251"/>
    <lineage>
        <taxon>Eukaryota</taxon>
        <taxon>Viridiplantae</taxon>
        <taxon>Streptophyta</taxon>
        <taxon>Embryophyta</taxon>
        <taxon>Bryophyta</taxon>
        <taxon>Sphagnophytina</taxon>
        <taxon>Sphagnopsida</taxon>
        <taxon>Sphagnales</taxon>
        <taxon>Sphagnaceae</taxon>
        <taxon>Sphagnum</taxon>
    </lineage>
</organism>
<evidence type="ECO:0000256" key="6">
    <source>
        <dbReference type="SAM" id="Phobius"/>
    </source>
</evidence>
<reference evidence="8" key="1">
    <citation type="submission" date="2024-02" db="EMBL/GenBank/DDBJ databases">
        <authorList>
            <consortium name="ELIXIR-Norway"/>
            <consortium name="Elixir Norway"/>
        </authorList>
    </citation>
    <scope>NUCLEOTIDE SEQUENCE</scope>
</reference>
<evidence type="ECO:0000256" key="4">
    <source>
        <dbReference type="ARBA" id="ARBA00022989"/>
    </source>
</evidence>
<dbReference type="PANTHER" id="PTHR31563">
    <property type="entry name" value="ION CHANNEL POLLUX-RELATED"/>
    <property type="match status" value="1"/>
</dbReference>
<protein>
    <recommendedName>
        <fullName evidence="7">RCK N-terminal domain-containing protein</fullName>
    </recommendedName>
</protein>
<dbReference type="InterPro" id="IPR003148">
    <property type="entry name" value="RCK_N"/>
</dbReference>
<evidence type="ECO:0000256" key="3">
    <source>
        <dbReference type="ARBA" id="ARBA00022692"/>
    </source>
</evidence>
<dbReference type="InterPro" id="IPR010420">
    <property type="entry name" value="CASTOR/POLLUX/SYM8_dom"/>
</dbReference>
<keyword evidence="5 6" id="KW-0472">Membrane</keyword>
<gene>
    <name evidence="8" type="ORF">CSSPTR1EN2_LOCUS15454</name>
</gene>
<evidence type="ECO:0000256" key="1">
    <source>
        <dbReference type="ARBA" id="ARBA00004141"/>
    </source>
</evidence>
<feature type="transmembrane region" description="Helical" evidence="6">
    <location>
        <begin position="297"/>
        <end position="316"/>
    </location>
</feature>